<dbReference type="InterPro" id="IPR023393">
    <property type="entry name" value="START-like_dom_sf"/>
</dbReference>
<dbReference type="Gene3D" id="3.30.530.20">
    <property type="match status" value="1"/>
</dbReference>
<dbReference type="EMBL" id="JBHSMX010000018">
    <property type="protein sequence ID" value="MFC5521570.1"/>
    <property type="molecule type" value="Genomic_DNA"/>
</dbReference>
<evidence type="ECO:0000313" key="2">
    <source>
        <dbReference type="EMBL" id="MFC5521570.1"/>
    </source>
</evidence>
<keyword evidence="1" id="KW-1133">Transmembrane helix</keyword>
<dbReference type="InterPro" id="IPR010419">
    <property type="entry name" value="CO_DH_gsu"/>
</dbReference>
<gene>
    <name evidence="2" type="ORF">ACFPP7_11670</name>
</gene>
<name>A0ABW0QAC5_9BURK</name>
<accession>A0ABW0QAC5</accession>
<dbReference type="Pfam" id="PF06240">
    <property type="entry name" value="COXG"/>
    <property type="match status" value="1"/>
</dbReference>
<organism evidence="2 3">
    <name type="scientific">Polaromonas jejuensis</name>
    <dbReference type="NCBI Taxonomy" id="457502"/>
    <lineage>
        <taxon>Bacteria</taxon>
        <taxon>Pseudomonadati</taxon>
        <taxon>Pseudomonadota</taxon>
        <taxon>Betaproteobacteria</taxon>
        <taxon>Burkholderiales</taxon>
        <taxon>Comamonadaceae</taxon>
        <taxon>Polaromonas</taxon>
    </lineage>
</organism>
<dbReference type="RefSeq" id="WP_068834302.1">
    <property type="nucleotide sequence ID" value="NZ_JBHSMX010000018.1"/>
</dbReference>
<reference evidence="3" key="1">
    <citation type="journal article" date="2019" name="Int. J. Syst. Evol. Microbiol.">
        <title>The Global Catalogue of Microorganisms (GCM) 10K type strain sequencing project: providing services to taxonomists for standard genome sequencing and annotation.</title>
        <authorList>
            <consortium name="The Broad Institute Genomics Platform"/>
            <consortium name="The Broad Institute Genome Sequencing Center for Infectious Disease"/>
            <person name="Wu L."/>
            <person name="Ma J."/>
        </authorList>
    </citation>
    <scope>NUCLEOTIDE SEQUENCE [LARGE SCALE GENOMIC DNA]</scope>
    <source>
        <strain evidence="3">CGMCC 4.7277</strain>
    </source>
</reference>
<evidence type="ECO:0000256" key="1">
    <source>
        <dbReference type="SAM" id="Phobius"/>
    </source>
</evidence>
<sequence>MDMQASRELAVTQQQAWDALNDPAVLKTCIPGCDKVEAVGENQYAIGMALKIGPVSAKFSGKIALSDINPPASYKLSFDGQGGPAGFGKGSAEVRLLPNEDGCELSYTVHASVGGKVAQLGQRLIDGAAKSMAEDFFKRFDEEMQRQHPESYAAKMVKGEVETEPEAGARSQGVPMWVWIAGAAALALVVWLAS</sequence>
<proteinExistence type="predicted"/>
<protein>
    <submittedName>
        <fullName evidence="2">Carbon monoxide dehydrogenase subunit G</fullName>
    </submittedName>
</protein>
<dbReference type="CDD" id="cd05018">
    <property type="entry name" value="CoxG"/>
    <property type="match status" value="1"/>
</dbReference>
<dbReference type="PANTHER" id="PTHR38588:SF1">
    <property type="entry name" value="BLL0334 PROTEIN"/>
    <property type="match status" value="1"/>
</dbReference>
<keyword evidence="3" id="KW-1185">Reference proteome</keyword>
<keyword evidence="1" id="KW-0472">Membrane</keyword>
<evidence type="ECO:0000313" key="3">
    <source>
        <dbReference type="Proteomes" id="UP001596084"/>
    </source>
</evidence>
<comment type="caution">
    <text evidence="2">The sequence shown here is derived from an EMBL/GenBank/DDBJ whole genome shotgun (WGS) entry which is preliminary data.</text>
</comment>
<feature type="transmembrane region" description="Helical" evidence="1">
    <location>
        <begin position="176"/>
        <end position="193"/>
    </location>
</feature>
<dbReference type="Proteomes" id="UP001596084">
    <property type="component" value="Unassembled WGS sequence"/>
</dbReference>
<keyword evidence="1" id="KW-0812">Transmembrane</keyword>
<dbReference type="PANTHER" id="PTHR38588">
    <property type="entry name" value="BLL0334 PROTEIN"/>
    <property type="match status" value="1"/>
</dbReference>
<dbReference type="SUPFAM" id="SSF55961">
    <property type="entry name" value="Bet v1-like"/>
    <property type="match status" value="1"/>
</dbReference>